<evidence type="ECO:0000259" key="2">
    <source>
        <dbReference type="Pfam" id="PF09350"/>
    </source>
</evidence>
<accession>A0A1H3TWC5</accession>
<keyword evidence="4" id="KW-1185">Reference proteome</keyword>
<feature type="domain" description="DnaJ homologue subfamily C member 28 conserved" evidence="2">
    <location>
        <begin position="8"/>
        <end position="78"/>
    </location>
</feature>
<dbReference type="EMBL" id="FNQB01000003">
    <property type="protein sequence ID" value="SDZ54524.1"/>
    <property type="molecule type" value="Genomic_DNA"/>
</dbReference>
<dbReference type="InterPro" id="IPR018961">
    <property type="entry name" value="DnaJ_homolog_subfam-C_membr-28"/>
</dbReference>
<dbReference type="OrthoDB" id="3395286at2"/>
<organism evidence="3 4">
    <name type="scientific">Asanoa ishikariensis</name>
    <dbReference type="NCBI Taxonomy" id="137265"/>
    <lineage>
        <taxon>Bacteria</taxon>
        <taxon>Bacillati</taxon>
        <taxon>Actinomycetota</taxon>
        <taxon>Actinomycetes</taxon>
        <taxon>Micromonosporales</taxon>
        <taxon>Micromonosporaceae</taxon>
        <taxon>Asanoa</taxon>
    </lineage>
</organism>
<protein>
    <recommendedName>
        <fullName evidence="2">DnaJ homologue subfamily C member 28 conserved domain-containing protein</fullName>
    </recommendedName>
</protein>
<sequence>MGDRIESLIEAQIRAARENGEFDDLPGAGKPLPGHTEPYDEQWWLKEFLRREGISGTAMLPPSIQLARQVERLPDEIRGLPSEQRVRETVAELNRDILDYQVRPTPPFVPVRRIDVEAMVALWREALEARFAAARQEPAPEPRAKAKPRRWLRKRSEPPHDA</sequence>
<dbReference type="RefSeq" id="WP_090800356.1">
    <property type="nucleotide sequence ID" value="NZ_BOND01000024.1"/>
</dbReference>
<dbReference type="Pfam" id="PF09350">
    <property type="entry name" value="DJC28_CD"/>
    <property type="match status" value="1"/>
</dbReference>
<gene>
    <name evidence="3" type="ORF">SAMN05421684_6498</name>
</gene>
<dbReference type="AlphaFoldDB" id="A0A1H3TWC5"/>
<feature type="region of interest" description="Disordered" evidence="1">
    <location>
        <begin position="133"/>
        <end position="162"/>
    </location>
</feature>
<dbReference type="Proteomes" id="UP000199632">
    <property type="component" value="Unassembled WGS sequence"/>
</dbReference>
<evidence type="ECO:0000256" key="1">
    <source>
        <dbReference type="SAM" id="MobiDB-lite"/>
    </source>
</evidence>
<proteinExistence type="predicted"/>
<evidence type="ECO:0000313" key="3">
    <source>
        <dbReference type="EMBL" id="SDZ54524.1"/>
    </source>
</evidence>
<dbReference type="STRING" id="137265.SAMN05421684_6498"/>
<name>A0A1H3TWC5_9ACTN</name>
<evidence type="ECO:0000313" key="4">
    <source>
        <dbReference type="Proteomes" id="UP000199632"/>
    </source>
</evidence>
<reference evidence="4" key="1">
    <citation type="submission" date="2016-10" db="EMBL/GenBank/DDBJ databases">
        <authorList>
            <person name="Varghese N."/>
            <person name="Submissions S."/>
        </authorList>
    </citation>
    <scope>NUCLEOTIDE SEQUENCE [LARGE SCALE GENOMIC DNA]</scope>
    <source>
        <strain evidence="4">DSM 44718</strain>
    </source>
</reference>